<evidence type="ECO:0000313" key="1">
    <source>
        <dbReference type="EMBL" id="KAA5314167.1"/>
    </source>
</evidence>
<organism evidence="1 4">
    <name type="scientific">Phocaeicola dorei</name>
    <dbReference type="NCBI Taxonomy" id="357276"/>
    <lineage>
        <taxon>Bacteria</taxon>
        <taxon>Pseudomonadati</taxon>
        <taxon>Bacteroidota</taxon>
        <taxon>Bacteroidia</taxon>
        <taxon>Bacteroidales</taxon>
        <taxon>Bacteroidaceae</taxon>
        <taxon>Phocaeicola</taxon>
    </lineage>
</organism>
<sequence>MRKLILLLGLVLQVIIVNAQRVSGSLVDEKGNPVSFANVVLLSSKDSSFVAGTISKNMANISE</sequence>
<name>A0A4R4H5G7_9BACT</name>
<proteinExistence type="predicted"/>
<dbReference type="Proteomes" id="UP000294834">
    <property type="component" value="Unassembled WGS sequence"/>
</dbReference>
<evidence type="ECO:0008006" key="5">
    <source>
        <dbReference type="Google" id="ProtNLM"/>
    </source>
</evidence>
<gene>
    <name evidence="2" type="ORF">E1J06_17440</name>
    <name evidence="1" type="ORF">F2Z07_21475</name>
</gene>
<dbReference type="EMBL" id="SLTX01000001">
    <property type="protein sequence ID" value="TDB09017.1"/>
    <property type="molecule type" value="Genomic_DNA"/>
</dbReference>
<dbReference type="AlphaFoldDB" id="A0A4R4H5G7"/>
<dbReference type="EMBL" id="VVZV01000041">
    <property type="protein sequence ID" value="KAA5314167.1"/>
    <property type="molecule type" value="Genomic_DNA"/>
</dbReference>
<evidence type="ECO:0000313" key="2">
    <source>
        <dbReference type="EMBL" id="TDB09017.1"/>
    </source>
</evidence>
<dbReference type="KEGG" id="bdh:GV66_01565"/>
<protein>
    <recommendedName>
        <fullName evidence="5">Carboxypeptidase regulatory-like domain-containing protein</fullName>
    </recommendedName>
</protein>
<evidence type="ECO:0000313" key="3">
    <source>
        <dbReference type="Proteomes" id="UP000294834"/>
    </source>
</evidence>
<accession>A0A4R4H5G7</accession>
<evidence type="ECO:0000313" key="4">
    <source>
        <dbReference type="Proteomes" id="UP000481700"/>
    </source>
</evidence>
<reference evidence="2 3" key="2">
    <citation type="journal article" date="2019" name="Nat. Microbiol.">
        <title>Genomic variation and strain-specific functional adaptation in the human gut microbiome during early life.</title>
        <authorList>
            <person name="Vatanen T."/>
            <person name="Plichta D.R."/>
            <person name="Somani J."/>
            <person name="Munch P.C."/>
            <person name="Arthur T.D."/>
            <person name="Hall A.B."/>
            <person name="Rudolf S."/>
            <person name="Oakeley E.J."/>
            <person name="Ke X."/>
            <person name="Young R.A."/>
            <person name="Haiser H.J."/>
            <person name="Kolde R."/>
            <person name="Yassour M."/>
            <person name="Luopajarvi K."/>
            <person name="Siljander H."/>
            <person name="Virtanen S.M."/>
            <person name="Ilonen J."/>
            <person name="Uibo R."/>
            <person name="Tillmann V."/>
            <person name="Mokurov S."/>
            <person name="Dorshakova N."/>
            <person name="Porter J.A."/>
            <person name="McHardy A.C."/>
            <person name="Lahdesmaki H."/>
            <person name="Vlamakis H."/>
            <person name="Huttenhower C."/>
            <person name="Knip M."/>
            <person name="Xavier R.J."/>
        </authorList>
    </citation>
    <scope>NUCLEOTIDE SEQUENCE [LARGE SCALE GENOMIC DNA]</scope>
    <source>
        <strain evidence="2 3">RJX1052</strain>
    </source>
</reference>
<dbReference type="RefSeq" id="WP_038604693.1">
    <property type="nucleotide sequence ID" value="NZ_CP046424.1"/>
</dbReference>
<dbReference type="Proteomes" id="UP000481700">
    <property type="component" value="Unassembled WGS sequence"/>
</dbReference>
<comment type="caution">
    <text evidence="1">The sequence shown here is derived from an EMBL/GenBank/DDBJ whole genome shotgun (WGS) entry which is preliminary data.</text>
</comment>
<reference evidence="1 4" key="1">
    <citation type="journal article" date="2019" name="Nat. Med.">
        <title>A library of human gut bacterial isolates paired with longitudinal multiomics data enables mechanistic microbiome research.</title>
        <authorList>
            <person name="Poyet M."/>
            <person name="Groussin M."/>
            <person name="Gibbons S.M."/>
            <person name="Avila-Pacheco J."/>
            <person name="Jiang X."/>
            <person name="Kearney S.M."/>
            <person name="Perrotta A.R."/>
            <person name="Berdy B."/>
            <person name="Zhao S."/>
            <person name="Lieberman T.D."/>
            <person name="Swanson P.K."/>
            <person name="Smith M."/>
            <person name="Roesemann S."/>
            <person name="Alexander J.E."/>
            <person name="Rich S.A."/>
            <person name="Livny J."/>
            <person name="Vlamakis H."/>
            <person name="Clish C."/>
            <person name="Bullock K."/>
            <person name="Deik A."/>
            <person name="Scott J."/>
            <person name="Pierce K.A."/>
            <person name="Xavier R.J."/>
            <person name="Alm E.J."/>
        </authorList>
    </citation>
    <scope>NUCLEOTIDE SEQUENCE [LARGE SCALE GENOMIC DNA]</scope>
    <source>
        <strain evidence="1 4">BIOML-A25</strain>
    </source>
</reference>